<evidence type="ECO:0000259" key="3">
    <source>
        <dbReference type="PROSITE" id="PS51406"/>
    </source>
</evidence>
<dbReference type="SMART" id="SM00186">
    <property type="entry name" value="FBG"/>
    <property type="match status" value="1"/>
</dbReference>
<dbReference type="PROSITE" id="PS51406">
    <property type="entry name" value="FIBRINOGEN_C_2"/>
    <property type="match status" value="1"/>
</dbReference>
<dbReference type="EMBL" id="JAZGQO010000004">
    <property type="protein sequence ID" value="KAK6187338.1"/>
    <property type="molecule type" value="Genomic_DNA"/>
</dbReference>
<feature type="domain" description="Apple" evidence="2">
    <location>
        <begin position="40"/>
        <end position="109"/>
    </location>
</feature>
<evidence type="ECO:0000313" key="4">
    <source>
        <dbReference type="EMBL" id="KAK6187338.1"/>
    </source>
</evidence>
<organism evidence="4 5">
    <name type="scientific">Patella caerulea</name>
    <name type="common">Rayed Mediterranean limpet</name>
    <dbReference type="NCBI Taxonomy" id="87958"/>
    <lineage>
        <taxon>Eukaryota</taxon>
        <taxon>Metazoa</taxon>
        <taxon>Spiralia</taxon>
        <taxon>Lophotrochozoa</taxon>
        <taxon>Mollusca</taxon>
        <taxon>Gastropoda</taxon>
        <taxon>Patellogastropoda</taxon>
        <taxon>Patelloidea</taxon>
        <taxon>Patellidae</taxon>
        <taxon>Patella</taxon>
    </lineage>
</organism>
<keyword evidence="1" id="KW-0732">Signal</keyword>
<proteinExistence type="predicted"/>
<dbReference type="PROSITE" id="PS50948">
    <property type="entry name" value="PAN"/>
    <property type="match status" value="1"/>
</dbReference>
<dbReference type="Pfam" id="PF00024">
    <property type="entry name" value="PAN_1"/>
    <property type="match status" value="1"/>
</dbReference>
<comment type="caution">
    <text evidence="4">The sequence shown here is derived from an EMBL/GenBank/DDBJ whole genome shotgun (WGS) entry which is preliminary data.</text>
</comment>
<reference evidence="4 5" key="1">
    <citation type="submission" date="2024-01" db="EMBL/GenBank/DDBJ databases">
        <title>The genome of the rayed Mediterranean limpet Patella caerulea (Linnaeus, 1758).</title>
        <authorList>
            <person name="Anh-Thu Weber A."/>
            <person name="Halstead-Nussloch G."/>
        </authorList>
    </citation>
    <scope>NUCLEOTIDE SEQUENCE [LARGE SCALE GENOMIC DNA]</scope>
    <source>
        <strain evidence="4">AATW-2023a</strain>
        <tissue evidence="4">Whole specimen</tissue>
    </source>
</reference>
<feature type="chain" id="PRO_5042980269" description="Fibrinogen C-terminal domain-containing protein" evidence="1">
    <location>
        <begin position="21"/>
        <end position="350"/>
    </location>
</feature>
<dbReference type="InterPro" id="IPR050373">
    <property type="entry name" value="Fibrinogen_C-term_domain"/>
</dbReference>
<keyword evidence="5" id="KW-1185">Reference proteome</keyword>
<name>A0AAN8K7Q7_PATCE</name>
<evidence type="ECO:0000256" key="1">
    <source>
        <dbReference type="SAM" id="SignalP"/>
    </source>
</evidence>
<accession>A0AAN8K7Q7</accession>
<dbReference type="InterPro" id="IPR014716">
    <property type="entry name" value="Fibrinogen_a/b/g_C_1"/>
</dbReference>
<sequence>MAHWLLVPGILEILFYTAMASDVFMSTYIQTKVQKENAGCTYASFHHTLLQRTVHSVFRCAKLCSTVDECRRFMFDKESKECVLYESGENCLSSQDVHSMVCYLQKSVCDETNCTRCPIGYYGDQCQHVIEDCSDGIRRKLVPEKSLMSYIRPKADGRILEVKCDFKWGGYTILLYRYKGCREVDYNKTWKEYSDGFGTSYGNYWIGLANIYDILQNYHQFFLNIVIFGQTGHETSYYQMFNISTYDDDYRISLASFKDDITNPTGDSLTNGSHSIDGRPFSTYDRDFSNNDCPVRFNGGWWYLDDPVCSRANVHGKRDGSNFEATWHWLDNLGNRTDFTDIHLKLQRKQ</sequence>
<dbReference type="Pfam" id="PF00147">
    <property type="entry name" value="Fibrinogen_C"/>
    <property type="match status" value="1"/>
</dbReference>
<protein>
    <recommendedName>
        <fullName evidence="6">Fibrinogen C-terminal domain-containing protein</fullName>
    </recommendedName>
</protein>
<dbReference type="InterPro" id="IPR002181">
    <property type="entry name" value="Fibrinogen_a/b/g_C_dom"/>
</dbReference>
<dbReference type="AlphaFoldDB" id="A0AAN8K7Q7"/>
<dbReference type="InterPro" id="IPR003609">
    <property type="entry name" value="Pan_app"/>
</dbReference>
<dbReference type="Proteomes" id="UP001347796">
    <property type="component" value="Unassembled WGS sequence"/>
</dbReference>
<dbReference type="SUPFAM" id="SSF56496">
    <property type="entry name" value="Fibrinogen C-terminal domain-like"/>
    <property type="match status" value="1"/>
</dbReference>
<evidence type="ECO:0000259" key="2">
    <source>
        <dbReference type="PROSITE" id="PS50948"/>
    </source>
</evidence>
<evidence type="ECO:0008006" key="6">
    <source>
        <dbReference type="Google" id="ProtNLM"/>
    </source>
</evidence>
<evidence type="ECO:0000313" key="5">
    <source>
        <dbReference type="Proteomes" id="UP001347796"/>
    </source>
</evidence>
<dbReference type="Gene3D" id="3.90.215.10">
    <property type="entry name" value="Gamma Fibrinogen, chain A, domain 1"/>
    <property type="match status" value="1"/>
</dbReference>
<dbReference type="PANTHER" id="PTHR19143">
    <property type="entry name" value="FIBRINOGEN/TENASCIN/ANGIOPOEITIN"/>
    <property type="match status" value="1"/>
</dbReference>
<gene>
    <name evidence="4" type="ORF">SNE40_005394</name>
</gene>
<dbReference type="InterPro" id="IPR036056">
    <property type="entry name" value="Fibrinogen-like_C"/>
</dbReference>
<feature type="signal peptide" evidence="1">
    <location>
        <begin position="1"/>
        <end position="20"/>
    </location>
</feature>
<feature type="domain" description="Fibrinogen C-terminal" evidence="3">
    <location>
        <begin position="124"/>
        <end position="317"/>
    </location>
</feature>